<accession>A0A8H7CVI2</accession>
<comment type="caution">
    <text evidence="2">The sequence shown here is derived from an EMBL/GenBank/DDBJ whole genome shotgun (WGS) entry which is preliminary data.</text>
</comment>
<gene>
    <name evidence="2" type="ORF">MVEN_01146200</name>
</gene>
<feature type="region of interest" description="Disordered" evidence="1">
    <location>
        <begin position="494"/>
        <end position="513"/>
    </location>
</feature>
<evidence type="ECO:0000313" key="2">
    <source>
        <dbReference type="EMBL" id="KAF7351850.1"/>
    </source>
</evidence>
<feature type="compositionally biased region" description="Basic and acidic residues" evidence="1">
    <location>
        <begin position="230"/>
        <end position="251"/>
    </location>
</feature>
<sequence>MPKVKNPSGKPPARSEKKPPKNRSKKAQAAESGDDSGSSDVEPAVESGKPQRQLVNWVKNPHWTHTLIAHLCAHPDIRRKLFSDSTADAKKEQRKKDVSKDGKAVQYGALAKAIFEDDPNEQARYANDPGKLKGEYRKHLDTIGATGAGLDPSEIQAGSKLASLIDHIRKDWPWWDDLHSFWRELPSYNPIGVQSSEHGTDHASAAADLFQPAASSEVDDGPPDDDDDGRSETSKARHAQEHEDTGGDDKSYSSSSDHDDDDDVVEISAPASRHSALPSPSPPPTAKKPTPKASKGKGKALPTRSGRDFGIAKANATKSSSAARKKPQNAIDRLNDIRESESLRLAEKRQLQHEEEMERLKIKRKKYELKVLQAENERLRLSRRATSQSPRQLSRRVLNLGSPSPSKSRSSRYTAESPRSGFRMPDSPSPAKSRRRTLDFSPSKSRSSRYAAESPRHANAAGTSSGTANHADTSLVDISFNLDSTDAITNLDFSSFASTSSDPPIWYLPPASK</sequence>
<organism evidence="2 3">
    <name type="scientific">Mycena venus</name>
    <dbReference type="NCBI Taxonomy" id="2733690"/>
    <lineage>
        <taxon>Eukaryota</taxon>
        <taxon>Fungi</taxon>
        <taxon>Dikarya</taxon>
        <taxon>Basidiomycota</taxon>
        <taxon>Agaricomycotina</taxon>
        <taxon>Agaricomycetes</taxon>
        <taxon>Agaricomycetidae</taxon>
        <taxon>Agaricales</taxon>
        <taxon>Marasmiineae</taxon>
        <taxon>Mycenaceae</taxon>
        <taxon>Mycena</taxon>
    </lineage>
</organism>
<evidence type="ECO:0000256" key="1">
    <source>
        <dbReference type="SAM" id="MobiDB-lite"/>
    </source>
</evidence>
<name>A0A8H7CVI2_9AGAR</name>
<feature type="compositionally biased region" description="Polar residues" evidence="1">
    <location>
        <begin position="461"/>
        <end position="470"/>
    </location>
</feature>
<feature type="region of interest" description="Disordered" evidence="1">
    <location>
        <begin position="374"/>
        <end position="470"/>
    </location>
</feature>
<feature type="compositionally biased region" description="Low complexity" evidence="1">
    <location>
        <begin position="312"/>
        <end position="322"/>
    </location>
</feature>
<feature type="region of interest" description="Disordered" evidence="1">
    <location>
        <begin position="1"/>
        <end position="53"/>
    </location>
</feature>
<dbReference type="EMBL" id="JACAZI010000009">
    <property type="protein sequence ID" value="KAF7351850.1"/>
    <property type="molecule type" value="Genomic_DNA"/>
</dbReference>
<dbReference type="OrthoDB" id="3269075at2759"/>
<feature type="compositionally biased region" description="Acidic residues" evidence="1">
    <location>
        <begin position="217"/>
        <end position="229"/>
    </location>
</feature>
<protein>
    <submittedName>
        <fullName evidence="2">Uncharacterized protein</fullName>
    </submittedName>
</protein>
<evidence type="ECO:0000313" key="3">
    <source>
        <dbReference type="Proteomes" id="UP000620124"/>
    </source>
</evidence>
<feature type="region of interest" description="Disordered" evidence="1">
    <location>
        <begin position="193"/>
        <end position="341"/>
    </location>
</feature>
<proteinExistence type="predicted"/>
<keyword evidence="3" id="KW-1185">Reference proteome</keyword>
<dbReference type="Proteomes" id="UP000620124">
    <property type="component" value="Unassembled WGS sequence"/>
</dbReference>
<feature type="compositionally biased region" description="Low complexity" evidence="1">
    <location>
        <begin position="402"/>
        <end position="412"/>
    </location>
</feature>
<dbReference type="AlphaFoldDB" id="A0A8H7CVI2"/>
<feature type="compositionally biased region" description="Low complexity" evidence="1">
    <location>
        <begin position="268"/>
        <end position="278"/>
    </location>
</feature>
<reference evidence="2" key="1">
    <citation type="submission" date="2020-05" db="EMBL/GenBank/DDBJ databases">
        <title>Mycena genomes resolve the evolution of fungal bioluminescence.</title>
        <authorList>
            <person name="Tsai I.J."/>
        </authorList>
    </citation>
    <scope>NUCLEOTIDE SEQUENCE</scope>
    <source>
        <strain evidence="2">CCC161011</strain>
    </source>
</reference>